<dbReference type="OMA" id="DLGRYGH"/>
<proteinExistence type="predicted"/>
<keyword evidence="4" id="KW-1185">Reference proteome</keyword>
<evidence type="ECO:0000313" key="3">
    <source>
        <dbReference type="EMBL" id="ODN01186.1"/>
    </source>
</evidence>
<dbReference type="GO" id="GO:0043495">
    <property type="term" value="F:protein-membrane adaptor activity"/>
    <property type="evidence" value="ECO:0007669"/>
    <property type="project" value="TreeGrafter"/>
</dbReference>
<dbReference type="PANTHER" id="PTHR13664:SF0">
    <property type="entry name" value="BECLIN 1-ASSOCIATED AUTOPHAGY-RELATED KEY REGULATOR"/>
    <property type="match status" value="1"/>
</dbReference>
<evidence type="ECO:0000256" key="2">
    <source>
        <dbReference type="SAM" id="MobiDB-lite"/>
    </source>
</evidence>
<dbReference type="EMBL" id="LJIJ01000167">
    <property type="protein sequence ID" value="ODN01186.1"/>
    <property type="molecule type" value="Genomic_DNA"/>
</dbReference>
<dbReference type="GO" id="GO:0000423">
    <property type="term" value="P:mitophagy"/>
    <property type="evidence" value="ECO:0007669"/>
    <property type="project" value="TreeGrafter"/>
</dbReference>
<dbReference type="STRING" id="48709.A0A1D2N886"/>
<accession>A0A1D2N886</accession>
<dbReference type="GO" id="GO:0009267">
    <property type="term" value="P:cellular response to starvation"/>
    <property type="evidence" value="ECO:0007669"/>
    <property type="project" value="TreeGrafter"/>
</dbReference>
<dbReference type="GO" id="GO:0035014">
    <property type="term" value="F:phosphatidylinositol 3-kinase regulator activity"/>
    <property type="evidence" value="ECO:0007669"/>
    <property type="project" value="TreeGrafter"/>
</dbReference>
<dbReference type="GO" id="GO:0000045">
    <property type="term" value="P:autophagosome assembly"/>
    <property type="evidence" value="ECO:0007669"/>
    <property type="project" value="TreeGrafter"/>
</dbReference>
<sequence length="595" mass="66738">MKPFQCLNVYDSIEAIMDSTHLPQHHYAINSGGSRSNSSNALGGGDAPAASSSGGALAASSTTVTTDENSENEKPPVDFQVASDSEDSDSENFDQLMLTSPSSHSGVFLADQVRCPLCERWKKKFVCRECLLKGDFYLSNPNKVPPPVLLMEGTSKASNINAGWKELRYVDLKTQFLRLQYKRSKLMSQCESYAKRKEHICSLIDQIEKCKNTIAAQKELKSALGFKIMEAKKSTEKLRKETTEKSKLWPVYRTRLNNMQAQHHNELTTQDNKNQQVKQHHDHLKGRTKERIIQLKNCVFPIQEIDPQSKSQSFQRQIFSSGDSWSDEEDDTVSALMAATSNYWGKPDELVSSFGTCYSIPGPHGPTLPASGDYSAYGMWTERNQGRVTSGGSNARDPSHCIAAALTYTTQFVNLVAYYLDLRLPHRLSYTEFTNGDLAMKFNRKVAKLNANIVHLCASQGVAPTFLQPRQTISNLLLLFDVEHADLGRRGPFEVSFQLAKSMEDSIEKDLVIFEEDRSESDSDWNDSFPSDWENVQRGAIEEFSLQEMTNQSYCQSVSTYQTDSFARSRNATTASMMTGGLVSSVTSFFRGWRK</sequence>
<reference evidence="3 4" key="1">
    <citation type="journal article" date="2016" name="Genome Biol. Evol.">
        <title>Gene Family Evolution Reflects Adaptation to Soil Environmental Stressors in the Genome of the Collembolan Orchesella cincta.</title>
        <authorList>
            <person name="Faddeeva-Vakhrusheva A."/>
            <person name="Derks M.F."/>
            <person name="Anvar S.Y."/>
            <person name="Agamennone V."/>
            <person name="Suring W."/>
            <person name="Smit S."/>
            <person name="van Straalen N.M."/>
            <person name="Roelofs D."/>
        </authorList>
    </citation>
    <scope>NUCLEOTIDE SEQUENCE [LARGE SCALE GENOMIC DNA]</scope>
    <source>
        <tissue evidence="3">Mixed pool</tissue>
    </source>
</reference>
<dbReference type="GO" id="GO:0005776">
    <property type="term" value="C:autophagosome"/>
    <property type="evidence" value="ECO:0007669"/>
    <property type="project" value="TreeGrafter"/>
</dbReference>
<dbReference type="Pfam" id="PF10186">
    <property type="entry name" value="ATG14"/>
    <property type="match status" value="1"/>
</dbReference>
<gene>
    <name evidence="3" type="ORF">Ocin01_05479</name>
</gene>
<comment type="caution">
    <text evidence="3">The sequence shown here is derived from an EMBL/GenBank/DDBJ whole genome shotgun (WGS) entry which is preliminary data.</text>
</comment>
<organism evidence="3 4">
    <name type="scientific">Orchesella cincta</name>
    <name type="common">Springtail</name>
    <name type="synonym">Podura cincta</name>
    <dbReference type="NCBI Taxonomy" id="48709"/>
    <lineage>
        <taxon>Eukaryota</taxon>
        <taxon>Metazoa</taxon>
        <taxon>Ecdysozoa</taxon>
        <taxon>Arthropoda</taxon>
        <taxon>Hexapoda</taxon>
        <taxon>Collembola</taxon>
        <taxon>Entomobryomorpha</taxon>
        <taxon>Entomobryoidea</taxon>
        <taxon>Orchesellidae</taxon>
        <taxon>Orchesellinae</taxon>
        <taxon>Orchesella</taxon>
    </lineage>
</organism>
<name>A0A1D2N886_ORCCI</name>
<dbReference type="GO" id="GO:0097632">
    <property type="term" value="C:extrinsic component of phagophore assembly site membrane"/>
    <property type="evidence" value="ECO:0007669"/>
    <property type="project" value="TreeGrafter"/>
</dbReference>
<dbReference type="AlphaFoldDB" id="A0A1D2N886"/>
<dbReference type="GO" id="GO:0016240">
    <property type="term" value="P:autophagosome membrane docking"/>
    <property type="evidence" value="ECO:0007669"/>
    <property type="project" value="TreeGrafter"/>
</dbReference>
<evidence type="ECO:0000313" key="4">
    <source>
        <dbReference type="Proteomes" id="UP000094527"/>
    </source>
</evidence>
<protein>
    <submittedName>
        <fullName evidence="3">Beclin 1-associated autophagy-related key regulator</fullName>
    </submittedName>
</protein>
<feature type="region of interest" description="Disordered" evidence="2">
    <location>
        <begin position="27"/>
        <end position="96"/>
    </location>
</feature>
<dbReference type="InterPro" id="IPR018791">
    <property type="entry name" value="UV_resistance/autophagy_Atg14"/>
</dbReference>
<dbReference type="GO" id="GO:0097629">
    <property type="term" value="C:extrinsic component of omegasome membrane"/>
    <property type="evidence" value="ECO:0007669"/>
    <property type="project" value="TreeGrafter"/>
</dbReference>
<dbReference type="PANTHER" id="PTHR13664">
    <property type="entry name" value="BECLIN 1-ASSOCIATED AUTOPHAGY-RELATED KEY REGULATOR"/>
    <property type="match status" value="1"/>
</dbReference>
<evidence type="ECO:0000256" key="1">
    <source>
        <dbReference type="ARBA" id="ARBA00023054"/>
    </source>
</evidence>
<dbReference type="OrthoDB" id="16772at2759"/>
<keyword evidence="1" id="KW-0175">Coiled coil</keyword>
<dbReference type="Proteomes" id="UP000094527">
    <property type="component" value="Unassembled WGS sequence"/>
</dbReference>
<feature type="compositionally biased region" description="Low complexity" evidence="2">
    <location>
        <begin position="30"/>
        <end position="61"/>
    </location>
</feature>
<dbReference type="GO" id="GO:0035032">
    <property type="term" value="C:phosphatidylinositol 3-kinase complex, class III"/>
    <property type="evidence" value="ECO:0007669"/>
    <property type="project" value="TreeGrafter"/>
</dbReference>